<dbReference type="Pfam" id="PF18922">
    <property type="entry name" value="DUF5672"/>
    <property type="match status" value="1"/>
</dbReference>
<dbReference type="InterPro" id="IPR043729">
    <property type="entry name" value="DUF5672"/>
</dbReference>
<dbReference type="KEGG" id="cbae:COR50_16395"/>
<reference evidence="2 3" key="1">
    <citation type="submission" date="2017-10" db="EMBL/GenBank/DDBJ databases">
        <title>Paenichitinophaga pekingensis gen. nov., sp. nov., isolated from activated sludge.</title>
        <authorList>
            <person name="Jin D."/>
            <person name="Kong X."/>
            <person name="Deng Y."/>
            <person name="Bai Z."/>
        </authorList>
    </citation>
    <scope>NUCLEOTIDE SEQUENCE [LARGE SCALE GENOMIC DNA]</scope>
    <source>
        <strain evidence="2 3">13</strain>
    </source>
</reference>
<evidence type="ECO:0000259" key="1">
    <source>
        <dbReference type="Pfam" id="PF18922"/>
    </source>
</evidence>
<organism evidence="2 3">
    <name type="scientific">Chitinophaga caeni</name>
    <dbReference type="NCBI Taxonomy" id="2029983"/>
    <lineage>
        <taxon>Bacteria</taxon>
        <taxon>Pseudomonadati</taxon>
        <taxon>Bacteroidota</taxon>
        <taxon>Chitinophagia</taxon>
        <taxon>Chitinophagales</taxon>
        <taxon>Chitinophagaceae</taxon>
        <taxon>Chitinophaga</taxon>
    </lineage>
</organism>
<evidence type="ECO:0000313" key="2">
    <source>
        <dbReference type="EMBL" id="ATL48615.1"/>
    </source>
</evidence>
<proteinExistence type="predicted"/>
<evidence type="ECO:0000313" key="3">
    <source>
        <dbReference type="Proteomes" id="UP000220133"/>
    </source>
</evidence>
<name>A0A291QXE9_9BACT</name>
<keyword evidence="3" id="KW-1185">Reference proteome</keyword>
<dbReference type="EMBL" id="CP023777">
    <property type="protein sequence ID" value="ATL48615.1"/>
    <property type="molecule type" value="Genomic_DNA"/>
</dbReference>
<dbReference type="AlphaFoldDB" id="A0A291QXE9"/>
<accession>A0A291QXE9</accession>
<gene>
    <name evidence="2" type="ORF">COR50_16395</name>
</gene>
<feature type="domain" description="DUF5672" evidence="1">
    <location>
        <begin position="60"/>
        <end position="246"/>
    </location>
</feature>
<sequence length="267" mass="31638">MQLFMGKPLVNIIIPIYKTDIDENERLSLQQCLNVLKAYPITIAKPLHLDVSTLVAEHPQLQVESFENKYFESIYGYNLLMLSTTFYQRFKEYDYILIYQLDAFVFRDELIEWCNKGYDYVGAPWVVKPKYNRFYYKLFFFFKANFYKLMNKPFKEYVIGGRVGNGGFSLRKVSSFLGVTTEKQNLIEQYLENSKKDNIFNEDVFWGLENPQFSYPGFQEALRFSIDHRPQISMELSGNIVPFGCHGWNKPGKIEFWMPFIQRYTAN</sequence>
<dbReference type="Proteomes" id="UP000220133">
    <property type="component" value="Chromosome"/>
</dbReference>
<protein>
    <recommendedName>
        <fullName evidence="1">DUF5672 domain-containing protein</fullName>
    </recommendedName>
</protein>